<dbReference type="PANTHER" id="PTHR43210">
    <property type="entry name" value="DETHIOBIOTIN SYNTHETASE"/>
    <property type="match status" value="1"/>
</dbReference>
<keyword evidence="1" id="KW-0963">Cytoplasm</keyword>
<evidence type="ECO:0000256" key="2">
    <source>
        <dbReference type="ARBA" id="ARBA00022598"/>
    </source>
</evidence>
<dbReference type="AlphaFoldDB" id="E6QRE1"/>
<dbReference type="GO" id="GO:0004141">
    <property type="term" value="F:dethiobiotin synthase activity"/>
    <property type="evidence" value="ECO:0007669"/>
    <property type="project" value="UniProtKB-EC"/>
</dbReference>
<evidence type="ECO:0000256" key="4">
    <source>
        <dbReference type="ARBA" id="ARBA00022741"/>
    </source>
</evidence>
<evidence type="ECO:0000313" key="8">
    <source>
        <dbReference type="EMBL" id="CBI09813.1"/>
    </source>
</evidence>
<keyword evidence="6" id="KW-0067">ATP-binding</keyword>
<sequence>MNQDGFFIAGTDTGVGKTHVAAALLRGWGARGRSVVGMKPVVSGAVMRDGVACWEDVEILAAASTVHAPLAQRNPYRFEVALSPHIAARQLGHRIDLKVITDAWAALREQADMVVVEGAGGWYAPISETETMADLARALNLPVVLVVGMRLGCINHALLTARAIRHDGLPLVAWVANMIDPDMQAVAENMAILQSLLMVPLLGVMPWLSGVEQTNSCLEWDLI</sequence>
<dbReference type="GO" id="GO:0005524">
    <property type="term" value="F:ATP binding"/>
    <property type="evidence" value="ECO:0007669"/>
    <property type="project" value="UniProtKB-KW"/>
</dbReference>
<organism evidence="8">
    <name type="scientific">mine drainage metagenome</name>
    <dbReference type="NCBI Taxonomy" id="410659"/>
    <lineage>
        <taxon>unclassified sequences</taxon>
        <taxon>metagenomes</taxon>
        <taxon>ecological metagenomes</taxon>
    </lineage>
</organism>
<evidence type="ECO:0000256" key="3">
    <source>
        <dbReference type="ARBA" id="ARBA00022723"/>
    </source>
</evidence>
<evidence type="ECO:0000256" key="5">
    <source>
        <dbReference type="ARBA" id="ARBA00022756"/>
    </source>
</evidence>
<name>E6QRE1_9ZZZZ</name>
<keyword evidence="3" id="KW-0479">Metal-binding</keyword>
<keyword evidence="7" id="KW-0460">Magnesium</keyword>
<proteinExistence type="inferred from homology"/>
<dbReference type="GO" id="GO:0005829">
    <property type="term" value="C:cytosol"/>
    <property type="evidence" value="ECO:0007669"/>
    <property type="project" value="TreeGrafter"/>
</dbReference>
<dbReference type="HAMAP" id="MF_00336">
    <property type="entry name" value="BioD"/>
    <property type="match status" value="1"/>
</dbReference>
<dbReference type="GO" id="GO:0009102">
    <property type="term" value="P:biotin biosynthetic process"/>
    <property type="evidence" value="ECO:0007669"/>
    <property type="project" value="UniProtKB-UniPathway"/>
</dbReference>
<keyword evidence="4" id="KW-0547">Nucleotide-binding</keyword>
<dbReference type="SUPFAM" id="SSF52540">
    <property type="entry name" value="P-loop containing nucleoside triphosphate hydrolases"/>
    <property type="match status" value="1"/>
</dbReference>
<dbReference type="CDD" id="cd03109">
    <property type="entry name" value="DTBS"/>
    <property type="match status" value="1"/>
</dbReference>
<reference evidence="8" key="1">
    <citation type="submission" date="2009-10" db="EMBL/GenBank/DDBJ databases">
        <title>Diversity of trophic interactions inside an arsenic-rich microbial ecosystem.</title>
        <authorList>
            <person name="Bertin P.N."/>
            <person name="Heinrich-Salmeron A."/>
            <person name="Pelletier E."/>
            <person name="Goulhen-Chollet F."/>
            <person name="Arsene-Ploetze F."/>
            <person name="Gallien S."/>
            <person name="Calteau A."/>
            <person name="Vallenet D."/>
            <person name="Casiot C."/>
            <person name="Chane-Woon-Ming B."/>
            <person name="Giloteaux L."/>
            <person name="Barakat M."/>
            <person name="Bonnefoy V."/>
            <person name="Bruneel O."/>
            <person name="Chandler M."/>
            <person name="Cleiss J."/>
            <person name="Duran R."/>
            <person name="Elbaz-Poulichet F."/>
            <person name="Fonknechten N."/>
            <person name="Lauga B."/>
            <person name="Mornico D."/>
            <person name="Ortet P."/>
            <person name="Schaeffer C."/>
            <person name="Siguier P."/>
            <person name="Alexander Thil Smith A."/>
            <person name="Van Dorsselaer A."/>
            <person name="Weissenbach J."/>
            <person name="Medigue C."/>
            <person name="Le Paslier D."/>
        </authorList>
    </citation>
    <scope>NUCLEOTIDE SEQUENCE</scope>
</reference>
<dbReference type="NCBIfam" id="TIGR00347">
    <property type="entry name" value="bioD"/>
    <property type="match status" value="1"/>
</dbReference>
<evidence type="ECO:0000256" key="7">
    <source>
        <dbReference type="ARBA" id="ARBA00022842"/>
    </source>
</evidence>
<dbReference type="PIRSF" id="PIRSF006755">
    <property type="entry name" value="DTB_synth"/>
    <property type="match status" value="1"/>
</dbReference>
<protein>
    <submittedName>
        <fullName evidence="8">Dethiobiotin synthetase</fullName>
        <ecNumber evidence="8">6.3.3.3</ecNumber>
    </submittedName>
</protein>
<dbReference type="EMBL" id="CABR01000053">
    <property type="protein sequence ID" value="CBI09813.1"/>
    <property type="molecule type" value="Genomic_DNA"/>
</dbReference>
<dbReference type="InterPro" id="IPR027417">
    <property type="entry name" value="P-loop_NTPase"/>
</dbReference>
<dbReference type="UniPathway" id="UPA00078"/>
<keyword evidence="2 8" id="KW-0436">Ligase</keyword>
<dbReference type="InterPro" id="IPR004472">
    <property type="entry name" value="DTB_synth_BioD"/>
</dbReference>
<evidence type="ECO:0000256" key="1">
    <source>
        <dbReference type="ARBA" id="ARBA00022490"/>
    </source>
</evidence>
<gene>
    <name evidence="8" type="primary">bioD</name>
    <name evidence="8" type="ORF">CARN7_0558</name>
</gene>
<evidence type="ECO:0000256" key="6">
    <source>
        <dbReference type="ARBA" id="ARBA00022840"/>
    </source>
</evidence>
<dbReference type="EC" id="6.3.3.3" evidence="8"/>
<keyword evidence="5" id="KW-0093">Biotin biosynthesis</keyword>
<dbReference type="GO" id="GO:0042803">
    <property type="term" value="F:protein homodimerization activity"/>
    <property type="evidence" value="ECO:0007669"/>
    <property type="project" value="UniProtKB-ARBA"/>
</dbReference>
<dbReference type="Gene3D" id="3.40.50.300">
    <property type="entry name" value="P-loop containing nucleotide triphosphate hydrolases"/>
    <property type="match status" value="1"/>
</dbReference>
<dbReference type="PANTHER" id="PTHR43210:SF5">
    <property type="entry name" value="DETHIOBIOTIN SYNTHETASE"/>
    <property type="match status" value="1"/>
</dbReference>
<accession>E6QRE1</accession>
<comment type="caution">
    <text evidence="8">The sequence shown here is derived from an EMBL/GenBank/DDBJ whole genome shotgun (WGS) entry which is preliminary data.</text>
</comment>
<dbReference type="Pfam" id="PF13500">
    <property type="entry name" value="AAA_26"/>
    <property type="match status" value="1"/>
</dbReference>
<dbReference type="GO" id="GO:0000287">
    <property type="term" value="F:magnesium ion binding"/>
    <property type="evidence" value="ECO:0007669"/>
    <property type="project" value="InterPro"/>
</dbReference>
<dbReference type="FunFam" id="3.40.50.300:FF:000292">
    <property type="entry name" value="ATP-dependent dethiobiotin synthetase BioD"/>
    <property type="match status" value="1"/>
</dbReference>